<comment type="caution">
    <text evidence="1">The sequence shown here is derived from an EMBL/GenBank/DDBJ whole genome shotgun (WGS) entry which is preliminary data.</text>
</comment>
<sequence>MKMAFQFSSKSKELAFTNCYFRCNIYVHIHHFSINVLVLLTSRYGEDDFLFVLPHRLIIGLVTLFLSITTMVMAFSSALYLVHLFGSNHAQIIGPVIGFACLPILSFISLQFPLLVDSIMSTYGSGIFSKKRNRLHFY</sequence>
<protein>
    <submittedName>
        <fullName evidence="1">Uncharacterized protein</fullName>
    </submittedName>
</protein>
<evidence type="ECO:0000313" key="1">
    <source>
        <dbReference type="EMBL" id="KAI8555601.1"/>
    </source>
</evidence>
<dbReference type="EMBL" id="CM046392">
    <property type="protein sequence ID" value="KAI8555601.1"/>
    <property type="molecule type" value="Genomic_DNA"/>
</dbReference>
<accession>A0ACC0NRI3</accession>
<keyword evidence="2" id="KW-1185">Reference proteome</keyword>
<evidence type="ECO:0000313" key="2">
    <source>
        <dbReference type="Proteomes" id="UP001062846"/>
    </source>
</evidence>
<organism evidence="1 2">
    <name type="scientific">Rhododendron molle</name>
    <name type="common">Chinese azalea</name>
    <name type="synonym">Azalea mollis</name>
    <dbReference type="NCBI Taxonomy" id="49168"/>
    <lineage>
        <taxon>Eukaryota</taxon>
        <taxon>Viridiplantae</taxon>
        <taxon>Streptophyta</taxon>
        <taxon>Embryophyta</taxon>
        <taxon>Tracheophyta</taxon>
        <taxon>Spermatophyta</taxon>
        <taxon>Magnoliopsida</taxon>
        <taxon>eudicotyledons</taxon>
        <taxon>Gunneridae</taxon>
        <taxon>Pentapetalae</taxon>
        <taxon>asterids</taxon>
        <taxon>Ericales</taxon>
        <taxon>Ericaceae</taxon>
        <taxon>Ericoideae</taxon>
        <taxon>Rhodoreae</taxon>
        <taxon>Rhododendron</taxon>
    </lineage>
</organism>
<proteinExistence type="predicted"/>
<gene>
    <name evidence="1" type="ORF">RHMOL_Rhmol05G0185500</name>
</gene>
<dbReference type="Proteomes" id="UP001062846">
    <property type="component" value="Chromosome 5"/>
</dbReference>
<reference evidence="1" key="1">
    <citation type="submission" date="2022-02" db="EMBL/GenBank/DDBJ databases">
        <title>Plant Genome Project.</title>
        <authorList>
            <person name="Zhang R.-G."/>
        </authorList>
    </citation>
    <scope>NUCLEOTIDE SEQUENCE</scope>
    <source>
        <strain evidence="1">AT1</strain>
    </source>
</reference>
<name>A0ACC0NRI3_RHOML</name>